<dbReference type="EMBL" id="CP000362">
    <property type="protein sequence ID" value="ABG31765.1"/>
    <property type="molecule type" value="Genomic_DNA"/>
</dbReference>
<sequence length="51" mass="5887">MENGAGRTDQPAPPLSFRASNETSETSSVTQRVETFDFRQRYVMQDFRMTL</sequence>
<dbReference type="AlphaFoldDB" id="Q167S8"/>
<name>Q167S8_ROSDO</name>
<organism evidence="2 3">
    <name type="scientific">Roseobacter denitrificans (strain ATCC 33942 / OCh 114)</name>
    <name type="common">Erythrobacter sp. (strain OCh 114)</name>
    <name type="synonym">Roseobacter denitrificans</name>
    <dbReference type="NCBI Taxonomy" id="375451"/>
    <lineage>
        <taxon>Bacteria</taxon>
        <taxon>Pseudomonadati</taxon>
        <taxon>Pseudomonadota</taxon>
        <taxon>Alphaproteobacteria</taxon>
        <taxon>Rhodobacterales</taxon>
        <taxon>Roseobacteraceae</taxon>
        <taxon>Roseobacter</taxon>
    </lineage>
</organism>
<protein>
    <submittedName>
        <fullName evidence="2">Uncharacterized protein</fullName>
    </submittedName>
</protein>
<evidence type="ECO:0000313" key="2">
    <source>
        <dbReference type="EMBL" id="ABG31765.1"/>
    </source>
</evidence>
<accession>Q167S8</accession>
<feature type="region of interest" description="Disordered" evidence="1">
    <location>
        <begin position="1"/>
        <end position="31"/>
    </location>
</feature>
<evidence type="ECO:0000313" key="3">
    <source>
        <dbReference type="Proteomes" id="UP000007029"/>
    </source>
</evidence>
<proteinExistence type="predicted"/>
<gene>
    <name evidence="2" type="ordered locus">RD1_2170</name>
</gene>
<dbReference type="Proteomes" id="UP000007029">
    <property type="component" value="Chromosome"/>
</dbReference>
<evidence type="ECO:0000256" key="1">
    <source>
        <dbReference type="SAM" id="MobiDB-lite"/>
    </source>
</evidence>
<keyword evidence="3" id="KW-1185">Reference proteome</keyword>
<dbReference type="STRING" id="375451.RD1_2170"/>
<feature type="compositionally biased region" description="Polar residues" evidence="1">
    <location>
        <begin position="18"/>
        <end position="31"/>
    </location>
</feature>
<dbReference type="KEGG" id="rde:RD1_2170"/>
<reference evidence="2 3" key="1">
    <citation type="journal article" date="2007" name="J. Bacteriol.">
        <title>The complete genome sequence of Roseobacter denitrificans reveals a mixotrophic rather than photosynthetic metabolism.</title>
        <authorList>
            <person name="Swingley W.D."/>
            <person name="Sadekar S."/>
            <person name="Mastrian S.D."/>
            <person name="Matthies H.J."/>
            <person name="Hao J."/>
            <person name="Ramos H."/>
            <person name="Acharya C.R."/>
            <person name="Conrad A.L."/>
            <person name="Taylor H.L."/>
            <person name="Dejesa L.C."/>
            <person name="Shah M.K."/>
            <person name="O'huallachain M.E."/>
            <person name="Lince M.T."/>
            <person name="Blankenship R.E."/>
            <person name="Beatty J.T."/>
            <person name="Touchman J.W."/>
        </authorList>
    </citation>
    <scope>NUCLEOTIDE SEQUENCE [LARGE SCALE GENOMIC DNA]</scope>
    <source>
        <strain evidence="3">ATCC 33942 / OCh 114</strain>
    </source>
</reference>
<dbReference type="HOGENOM" id="CLU_3103331_0_0_5"/>